<feature type="transmembrane region" description="Helical" evidence="9">
    <location>
        <begin position="524"/>
        <end position="543"/>
    </location>
</feature>
<keyword evidence="11" id="KW-0762">Sugar transport</keyword>
<protein>
    <submittedName>
        <fullName evidence="11">Sugar transporter</fullName>
    </submittedName>
</protein>
<evidence type="ECO:0000256" key="4">
    <source>
        <dbReference type="ARBA" id="ARBA00022692"/>
    </source>
</evidence>
<dbReference type="Proteomes" id="UP000310708">
    <property type="component" value="Unassembled WGS sequence"/>
</dbReference>
<feature type="transmembrane region" description="Helical" evidence="9">
    <location>
        <begin position="399"/>
        <end position="416"/>
    </location>
</feature>
<dbReference type="PANTHER" id="PTHR48022">
    <property type="entry name" value="PLASTIDIC GLUCOSE TRANSPORTER 4"/>
    <property type="match status" value="1"/>
</dbReference>
<dbReference type="InterPro" id="IPR005829">
    <property type="entry name" value="Sugar_transporter_CS"/>
</dbReference>
<evidence type="ECO:0000313" key="11">
    <source>
        <dbReference type="EMBL" id="TIC66893.1"/>
    </source>
</evidence>
<feature type="transmembrane region" description="Helical" evidence="9">
    <location>
        <begin position="456"/>
        <end position="480"/>
    </location>
</feature>
<dbReference type="InterPro" id="IPR005828">
    <property type="entry name" value="MFS_sugar_transport-like"/>
</dbReference>
<dbReference type="Gene3D" id="1.20.1250.20">
    <property type="entry name" value="MFS general substrate transporter like domains"/>
    <property type="match status" value="1"/>
</dbReference>
<evidence type="ECO:0000256" key="6">
    <source>
        <dbReference type="ARBA" id="ARBA00023136"/>
    </source>
</evidence>
<feature type="transmembrane region" description="Helical" evidence="9">
    <location>
        <begin position="492"/>
        <end position="512"/>
    </location>
</feature>
<feature type="transmembrane region" description="Helical" evidence="9">
    <location>
        <begin position="126"/>
        <end position="144"/>
    </location>
</feature>
<evidence type="ECO:0000256" key="9">
    <source>
        <dbReference type="SAM" id="Phobius"/>
    </source>
</evidence>
<dbReference type="SUPFAM" id="SSF103473">
    <property type="entry name" value="MFS general substrate transporter"/>
    <property type="match status" value="1"/>
</dbReference>
<comment type="similarity">
    <text evidence="2 8">Belongs to the major facilitator superfamily. Sugar transporter (TC 2.A.1.1) family.</text>
</comment>
<sequence>MKLFKGEKDVQKEEAHLENPVDDAVIEAEQAENIQAAKGNSSLRGIFDNPYVSFVATTATLGGFLFGYDQGVVSNVLALESFKNDFRATLDPDTKGVFVASLLIAAIFGALAGGPLADCKYIGRKWLISGSLVLFVIGAVFQTAAQSMDWLYAGRVIAGLAIGALTECVPVYISEVTPANLRGSLVCVQQLSITFGILVSFWISYGTSFIGGMYCNPELGEQGLYTGEPDAGQKDPSFNPPQDLPADGICRQSDASWIIPFAIQIGPAIVLWIALFFMPKSPRFLLSVGKEDEARATLARLRRRDPHDHVVNAEVIEVKAEVMFNERVKEQYAHKGSISRAFEPYKALLRPGNRKRLFCGAYTMFSQQFIGVNAIIYYAPTVLGQAGLQGNSTTMIGTGVYGVVNFVATIPVVLIVDKIGRRPLLIIGAAGCLISHIIVASLLAGYDDSLPKDAGYAAVVFIFIFCVMSAISFSPIGWLLPSEAFPLSLRSTGVSVTTAITWTSNMIIGLATPSMFDGMTSYGTFYFFAGWSGLALLFALFILPETKGLTLEQMDQAFPGANNAVYEKEMMAQVYQELGYEAHLEK</sequence>
<dbReference type="NCBIfam" id="TIGR00879">
    <property type="entry name" value="SP"/>
    <property type="match status" value="1"/>
</dbReference>
<evidence type="ECO:0000256" key="1">
    <source>
        <dbReference type="ARBA" id="ARBA00004141"/>
    </source>
</evidence>
<dbReference type="PROSITE" id="PS50850">
    <property type="entry name" value="MFS"/>
    <property type="match status" value="1"/>
</dbReference>
<evidence type="ECO:0000313" key="12">
    <source>
        <dbReference type="Proteomes" id="UP000310708"/>
    </source>
</evidence>
<dbReference type="GO" id="GO:0005351">
    <property type="term" value="F:carbohydrate:proton symporter activity"/>
    <property type="evidence" value="ECO:0007669"/>
    <property type="project" value="TreeGrafter"/>
</dbReference>
<gene>
    <name evidence="11" type="ORF">E3Q01_01547</name>
</gene>
<comment type="subcellular location">
    <subcellularLocation>
        <location evidence="1">Membrane</location>
        <topology evidence="1">Multi-pass membrane protein</topology>
    </subcellularLocation>
</comment>
<dbReference type="InterPro" id="IPR036259">
    <property type="entry name" value="MFS_trans_sf"/>
</dbReference>
<feature type="transmembrane region" description="Helical" evidence="9">
    <location>
        <begin position="51"/>
        <end position="68"/>
    </location>
</feature>
<feature type="transmembrane region" description="Helical" evidence="9">
    <location>
        <begin position="185"/>
        <end position="205"/>
    </location>
</feature>
<feature type="transmembrane region" description="Helical" evidence="9">
    <location>
        <begin position="96"/>
        <end position="114"/>
    </location>
</feature>
<keyword evidence="3 8" id="KW-0813">Transport</keyword>
<dbReference type="EMBL" id="SPRX01000014">
    <property type="protein sequence ID" value="TIC66893.1"/>
    <property type="molecule type" value="Genomic_DNA"/>
</dbReference>
<evidence type="ECO:0000256" key="7">
    <source>
        <dbReference type="ARBA" id="ARBA00049119"/>
    </source>
</evidence>
<organism evidence="11 12">
    <name type="scientific">Wallemia mellicola</name>
    <dbReference type="NCBI Taxonomy" id="1708541"/>
    <lineage>
        <taxon>Eukaryota</taxon>
        <taxon>Fungi</taxon>
        <taxon>Dikarya</taxon>
        <taxon>Basidiomycota</taxon>
        <taxon>Wallemiomycotina</taxon>
        <taxon>Wallemiomycetes</taxon>
        <taxon>Wallemiales</taxon>
        <taxon>Wallemiaceae</taxon>
        <taxon>Wallemia</taxon>
    </lineage>
</organism>
<comment type="caution">
    <text evidence="11">The sequence shown here is derived from an EMBL/GenBank/DDBJ whole genome shotgun (WGS) entry which is preliminary data.</text>
</comment>
<keyword evidence="6 9" id="KW-0472">Membrane</keyword>
<evidence type="ECO:0000256" key="2">
    <source>
        <dbReference type="ARBA" id="ARBA00010992"/>
    </source>
</evidence>
<feature type="transmembrane region" description="Helical" evidence="9">
    <location>
        <begin position="150"/>
        <end position="173"/>
    </location>
</feature>
<evidence type="ECO:0000256" key="8">
    <source>
        <dbReference type="RuleBase" id="RU003346"/>
    </source>
</evidence>
<dbReference type="Pfam" id="PF00083">
    <property type="entry name" value="Sugar_tr"/>
    <property type="match status" value="1"/>
</dbReference>
<dbReference type="PRINTS" id="PR00171">
    <property type="entry name" value="SUGRTRNSPORT"/>
</dbReference>
<name>A0A4V4MNA2_9BASI</name>
<dbReference type="InterPro" id="IPR020846">
    <property type="entry name" value="MFS_dom"/>
</dbReference>
<accession>A0A4V4MNA2</accession>
<dbReference type="PROSITE" id="PS00217">
    <property type="entry name" value="SUGAR_TRANSPORT_2"/>
    <property type="match status" value="1"/>
</dbReference>
<feature type="domain" description="Major facilitator superfamily (MFS) profile" evidence="10">
    <location>
        <begin position="55"/>
        <end position="547"/>
    </location>
</feature>
<evidence type="ECO:0000256" key="5">
    <source>
        <dbReference type="ARBA" id="ARBA00022989"/>
    </source>
</evidence>
<keyword evidence="4 9" id="KW-0812">Transmembrane</keyword>
<dbReference type="InterPro" id="IPR003663">
    <property type="entry name" value="Sugar/inositol_transpt"/>
</dbReference>
<dbReference type="PROSITE" id="PS00216">
    <property type="entry name" value="SUGAR_TRANSPORT_1"/>
    <property type="match status" value="1"/>
</dbReference>
<proteinExistence type="inferred from homology"/>
<keyword evidence="5 9" id="KW-1133">Transmembrane helix</keyword>
<feature type="transmembrane region" description="Helical" evidence="9">
    <location>
        <begin position="357"/>
        <end position="379"/>
    </location>
</feature>
<feature type="transmembrane region" description="Helical" evidence="9">
    <location>
        <begin position="257"/>
        <end position="277"/>
    </location>
</feature>
<dbReference type="GO" id="GO:0016020">
    <property type="term" value="C:membrane"/>
    <property type="evidence" value="ECO:0007669"/>
    <property type="project" value="UniProtKB-SubCell"/>
</dbReference>
<evidence type="ECO:0000256" key="3">
    <source>
        <dbReference type="ARBA" id="ARBA00022448"/>
    </source>
</evidence>
<dbReference type="InterPro" id="IPR050360">
    <property type="entry name" value="MFS_Sugar_Transporters"/>
</dbReference>
<comment type="catalytic activity">
    <reaction evidence="7">
        <text>myo-inositol(out) + H(+)(out) = myo-inositol(in) + H(+)(in)</text>
        <dbReference type="Rhea" id="RHEA:60364"/>
        <dbReference type="ChEBI" id="CHEBI:15378"/>
        <dbReference type="ChEBI" id="CHEBI:17268"/>
    </reaction>
</comment>
<reference evidence="11 12" key="1">
    <citation type="submission" date="2019-03" db="EMBL/GenBank/DDBJ databases">
        <title>Sequencing 25 genomes of Wallemia mellicola.</title>
        <authorList>
            <person name="Gostincar C."/>
        </authorList>
    </citation>
    <scope>NUCLEOTIDE SEQUENCE [LARGE SCALE GENOMIC DNA]</scope>
    <source>
        <strain evidence="11 12">EXF-757</strain>
    </source>
</reference>
<dbReference type="PANTHER" id="PTHR48022:SF48">
    <property type="entry name" value="SUGAR TRANSPORTER, PUTATIVE (AFU_ORTHOLOGUE AFUA_3G06730)-RELATED"/>
    <property type="match status" value="1"/>
</dbReference>
<feature type="transmembrane region" description="Helical" evidence="9">
    <location>
        <begin position="423"/>
        <end position="444"/>
    </location>
</feature>
<dbReference type="AlphaFoldDB" id="A0A4V4MNA2"/>
<evidence type="ECO:0000259" key="10">
    <source>
        <dbReference type="PROSITE" id="PS50850"/>
    </source>
</evidence>